<protein>
    <recommendedName>
        <fullName evidence="4">KfrA N-terminal DNA-binding domain-containing protein</fullName>
    </recommendedName>
</protein>
<accession>A0ABV7X4U9</accession>
<sequence>MTERLVDAIERARLLGENADTTLSAGEVAAMARELQSRRQSPAETFQKYVDANEARLDAEQQVQKLSAENERLREALKVSRHVLAKLLSAGHNNPPATPEEIDAAFWSVDAALTQEGER</sequence>
<reference evidence="3" key="1">
    <citation type="journal article" date="2019" name="Int. J. Syst. Evol. Microbiol.">
        <title>The Global Catalogue of Microorganisms (GCM) 10K type strain sequencing project: providing services to taxonomists for standard genome sequencing and annotation.</title>
        <authorList>
            <consortium name="The Broad Institute Genomics Platform"/>
            <consortium name="The Broad Institute Genome Sequencing Center for Infectious Disease"/>
            <person name="Wu L."/>
            <person name="Ma J."/>
        </authorList>
    </citation>
    <scope>NUCLEOTIDE SEQUENCE [LARGE SCALE GENOMIC DNA]</scope>
    <source>
        <strain evidence="3">KCTC 42281</strain>
    </source>
</reference>
<keyword evidence="3" id="KW-1185">Reference proteome</keyword>
<keyword evidence="1" id="KW-0175">Coiled coil</keyword>
<feature type="coiled-coil region" evidence="1">
    <location>
        <begin position="49"/>
        <end position="83"/>
    </location>
</feature>
<name>A0ABV7X4U9_9HYPH</name>
<dbReference type="EMBL" id="JBHRYD010000011">
    <property type="protein sequence ID" value="MFC3705654.1"/>
    <property type="molecule type" value="Genomic_DNA"/>
</dbReference>
<comment type="caution">
    <text evidence="2">The sequence shown here is derived from an EMBL/GenBank/DDBJ whole genome shotgun (WGS) entry which is preliminary data.</text>
</comment>
<proteinExistence type="predicted"/>
<evidence type="ECO:0000313" key="2">
    <source>
        <dbReference type="EMBL" id="MFC3705654.1"/>
    </source>
</evidence>
<evidence type="ECO:0000313" key="3">
    <source>
        <dbReference type="Proteomes" id="UP001595613"/>
    </source>
</evidence>
<dbReference type="Proteomes" id="UP001595613">
    <property type="component" value="Unassembled WGS sequence"/>
</dbReference>
<organism evidence="2 3">
    <name type="scientific">Devosia honganensis</name>
    <dbReference type="NCBI Taxonomy" id="1610527"/>
    <lineage>
        <taxon>Bacteria</taxon>
        <taxon>Pseudomonadati</taxon>
        <taxon>Pseudomonadota</taxon>
        <taxon>Alphaproteobacteria</taxon>
        <taxon>Hyphomicrobiales</taxon>
        <taxon>Devosiaceae</taxon>
        <taxon>Devosia</taxon>
    </lineage>
</organism>
<dbReference type="RefSeq" id="WP_380097548.1">
    <property type="nucleotide sequence ID" value="NZ_JBHRYD010000011.1"/>
</dbReference>
<evidence type="ECO:0000256" key="1">
    <source>
        <dbReference type="SAM" id="Coils"/>
    </source>
</evidence>
<gene>
    <name evidence="2" type="ORF">ACFOOL_12900</name>
</gene>
<evidence type="ECO:0008006" key="4">
    <source>
        <dbReference type="Google" id="ProtNLM"/>
    </source>
</evidence>